<protein>
    <submittedName>
        <fullName evidence="3">Kinase-like protein</fullName>
    </submittedName>
</protein>
<dbReference type="PANTHER" id="PTHR36091:SF2">
    <property type="entry name" value="AMINOGLYCOSIDE PHOSPHOTRANSFERASE DOMAIN-CONTAINING PROTEIN"/>
    <property type="match status" value="1"/>
</dbReference>
<evidence type="ECO:0000313" key="3">
    <source>
        <dbReference type="EMBL" id="KAF2253697.1"/>
    </source>
</evidence>
<gene>
    <name evidence="3" type="ORF">BU26DRAFT_450693</name>
</gene>
<dbReference type="RefSeq" id="XP_033688701.1">
    <property type="nucleotide sequence ID" value="XM_033824750.1"/>
</dbReference>
<dbReference type="AlphaFoldDB" id="A0A6A6IUA4"/>
<dbReference type="GeneID" id="54578080"/>
<dbReference type="Pfam" id="PF01636">
    <property type="entry name" value="APH"/>
    <property type="match status" value="1"/>
</dbReference>
<organism evidence="3 4">
    <name type="scientific">Trematosphaeria pertusa</name>
    <dbReference type="NCBI Taxonomy" id="390896"/>
    <lineage>
        <taxon>Eukaryota</taxon>
        <taxon>Fungi</taxon>
        <taxon>Dikarya</taxon>
        <taxon>Ascomycota</taxon>
        <taxon>Pezizomycotina</taxon>
        <taxon>Dothideomycetes</taxon>
        <taxon>Pleosporomycetidae</taxon>
        <taxon>Pleosporales</taxon>
        <taxon>Massarineae</taxon>
        <taxon>Trematosphaeriaceae</taxon>
        <taxon>Trematosphaeria</taxon>
    </lineage>
</organism>
<reference evidence="3" key="1">
    <citation type="journal article" date="2020" name="Stud. Mycol.">
        <title>101 Dothideomycetes genomes: a test case for predicting lifestyles and emergence of pathogens.</title>
        <authorList>
            <person name="Haridas S."/>
            <person name="Albert R."/>
            <person name="Binder M."/>
            <person name="Bloem J."/>
            <person name="Labutti K."/>
            <person name="Salamov A."/>
            <person name="Andreopoulos B."/>
            <person name="Baker S."/>
            <person name="Barry K."/>
            <person name="Bills G."/>
            <person name="Bluhm B."/>
            <person name="Cannon C."/>
            <person name="Castanera R."/>
            <person name="Culley D."/>
            <person name="Daum C."/>
            <person name="Ezra D."/>
            <person name="Gonzalez J."/>
            <person name="Henrissat B."/>
            <person name="Kuo A."/>
            <person name="Liang C."/>
            <person name="Lipzen A."/>
            <person name="Lutzoni F."/>
            <person name="Magnuson J."/>
            <person name="Mondo S."/>
            <person name="Nolan M."/>
            <person name="Ohm R."/>
            <person name="Pangilinan J."/>
            <person name="Park H.-J."/>
            <person name="Ramirez L."/>
            <person name="Alfaro M."/>
            <person name="Sun H."/>
            <person name="Tritt A."/>
            <person name="Yoshinaga Y."/>
            <person name="Zwiers L.-H."/>
            <person name="Turgeon B."/>
            <person name="Goodwin S."/>
            <person name="Spatafora J."/>
            <person name="Crous P."/>
            <person name="Grigoriev I."/>
        </authorList>
    </citation>
    <scope>NUCLEOTIDE SEQUENCE</scope>
    <source>
        <strain evidence="3">CBS 122368</strain>
    </source>
</reference>
<keyword evidence="3" id="KW-0418">Kinase</keyword>
<dbReference type="PANTHER" id="PTHR36091">
    <property type="entry name" value="ALTERED INHERITANCE OF MITOCHONDRIA PROTEIN 9, MITOCHONDRIAL"/>
    <property type="match status" value="1"/>
</dbReference>
<keyword evidence="4" id="KW-1185">Reference proteome</keyword>
<dbReference type="Gene3D" id="3.90.1200.10">
    <property type="match status" value="1"/>
</dbReference>
<proteinExistence type="predicted"/>
<dbReference type="Gene3D" id="3.30.200.20">
    <property type="entry name" value="Phosphorylase Kinase, domain 1"/>
    <property type="match status" value="1"/>
</dbReference>
<dbReference type="GO" id="GO:0005739">
    <property type="term" value="C:mitochondrion"/>
    <property type="evidence" value="ECO:0007669"/>
    <property type="project" value="TreeGrafter"/>
</dbReference>
<dbReference type="InterPro" id="IPR002575">
    <property type="entry name" value="Aminoglycoside_PTrfase"/>
</dbReference>
<dbReference type="Proteomes" id="UP000800094">
    <property type="component" value="Unassembled WGS sequence"/>
</dbReference>
<name>A0A6A6IUA4_9PLEO</name>
<dbReference type="GO" id="GO:0016301">
    <property type="term" value="F:kinase activity"/>
    <property type="evidence" value="ECO:0007669"/>
    <property type="project" value="UniProtKB-KW"/>
</dbReference>
<dbReference type="SUPFAM" id="SSF56112">
    <property type="entry name" value="Protein kinase-like (PK-like)"/>
    <property type="match status" value="1"/>
</dbReference>
<feature type="region of interest" description="Disordered" evidence="1">
    <location>
        <begin position="561"/>
        <end position="580"/>
    </location>
</feature>
<feature type="domain" description="Aminoglycoside phosphotransferase" evidence="2">
    <location>
        <begin position="93"/>
        <end position="359"/>
    </location>
</feature>
<dbReference type="OrthoDB" id="10003767at2759"/>
<dbReference type="EMBL" id="ML987191">
    <property type="protein sequence ID" value="KAF2253697.1"/>
    <property type="molecule type" value="Genomic_DNA"/>
</dbReference>
<dbReference type="InterPro" id="IPR051035">
    <property type="entry name" value="Mito_inheritance_9"/>
</dbReference>
<keyword evidence="3" id="KW-0808">Transferase</keyword>
<evidence type="ECO:0000256" key="1">
    <source>
        <dbReference type="SAM" id="MobiDB-lite"/>
    </source>
</evidence>
<accession>A0A6A6IUA4</accession>
<sequence length="580" mass="66273">MIARTLRVQHVGRALLTRSNLSFRCYSRTFAPWQHATQGMEYNRDLFEYTSGRWIYNESRRLDERRLVFDVDALKKAAAESVGRPISDIESFRKVAEGGFNRVFEISMKGGSSILARLPYPSTLPRRLAVASEVATLDFARSHGIPTPRILGYSVDDVKVGSEYTLMEKVPGKPIGEAWFNLSDNQRLQILYDIIRLEEKLFDIVLPASGSIYYIRDLPPDTPKVDIPGSDDKYCLGPYAALRWWTGEREGLSFDRGPHGDPLRVLQAAAEKELAWIRAYGRPRLPFDRHYREALQFQKQDPKDHAKSLEEYIRLAPYLVPSCAELNKPILRHPDLQPNNIFVSENFRVTGLIDWQHAVALPAFLAAGIPNSFQNWNDVESASFTPPKLPKDLSSMSEGQCAKAREQFRRRHAHFFYLGYTQRFNEPHWRVLEDSVNLMKSRIYNHAGAPWEGLNTPLQLDLIQVSQHWSRMAARDPDDTVPPCPISFAEQEKERIEALDESHCEVDSDMEILNNFIGISCDGWTTHERIAEAKELASQLKDEGLAAADGDTWLRQMNEQHWPHDDFDEEGLESGGANYP</sequence>
<dbReference type="InterPro" id="IPR011009">
    <property type="entry name" value="Kinase-like_dom_sf"/>
</dbReference>
<evidence type="ECO:0000313" key="4">
    <source>
        <dbReference type="Proteomes" id="UP000800094"/>
    </source>
</evidence>
<evidence type="ECO:0000259" key="2">
    <source>
        <dbReference type="Pfam" id="PF01636"/>
    </source>
</evidence>